<keyword evidence="2" id="KW-1185">Reference proteome</keyword>
<dbReference type="Proteomes" id="UP000198604">
    <property type="component" value="Unassembled WGS sequence"/>
</dbReference>
<evidence type="ECO:0000313" key="1">
    <source>
        <dbReference type="EMBL" id="CQR24253.1"/>
    </source>
</evidence>
<accession>A0A0E3WET3</accession>
<proteinExistence type="predicted"/>
<reference evidence="2" key="1">
    <citation type="submission" date="2015-03" db="EMBL/GenBank/DDBJ databases">
        <authorList>
            <person name="Urmite Genomes"/>
        </authorList>
    </citation>
    <scope>NUCLEOTIDE SEQUENCE [LARGE SCALE GENOMIC DNA]</scope>
    <source>
        <strain evidence="2">FF10</strain>
    </source>
</reference>
<protein>
    <submittedName>
        <fullName evidence="1">Uncharacterized protein</fullName>
    </submittedName>
</protein>
<name>A0A0E3WET3_9STRE</name>
<dbReference type="STRING" id="1608583.BN1356_00614"/>
<sequence>MIFFYNKDAGLFVCPEGHMAIKKAKTGRTTGNIILKKPTILTFLTVKSALQKWAVIKKELGLKPIK</sequence>
<dbReference type="EMBL" id="CTEN01000001">
    <property type="protein sequence ID" value="CQR24253.1"/>
    <property type="molecule type" value="Genomic_DNA"/>
</dbReference>
<dbReference type="AlphaFoldDB" id="A0A0E3WET3"/>
<evidence type="ECO:0000313" key="2">
    <source>
        <dbReference type="Proteomes" id="UP000198604"/>
    </source>
</evidence>
<organism evidence="1 2">
    <name type="scientific">Streptococcus varani</name>
    <dbReference type="NCBI Taxonomy" id="1608583"/>
    <lineage>
        <taxon>Bacteria</taxon>
        <taxon>Bacillati</taxon>
        <taxon>Bacillota</taxon>
        <taxon>Bacilli</taxon>
        <taxon>Lactobacillales</taxon>
        <taxon>Streptococcaceae</taxon>
        <taxon>Streptococcus</taxon>
    </lineage>
</organism>
<gene>
    <name evidence="1" type="ORF">BN1356_00614</name>
</gene>